<evidence type="ECO:0000313" key="8">
    <source>
        <dbReference type="Proteomes" id="UP000288805"/>
    </source>
</evidence>
<evidence type="ECO:0000256" key="5">
    <source>
        <dbReference type="SAM" id="MobiDB-lite"/>
    </source>
</evidence>
<evidence type="ECO:0000256" key="1">
    <source>
        <dbReference type="ARBA" id="ARBA00023015"/>
    </source>
</evidence>
<dbReference type="InterPro" id="IPR036093">
    <property type="entry name" value="NAC_dom_sf"/>
</dbReference>
<proteinExistence type="predicted"/>
<keyword evidence="3" id="KW-0804">Transcription</keyword>
<evidence type="ECO:0000256" key="4">
    <source>
        <dbReference type="ARBA" id="ARBA00023242"/>
    </source>
</evidence>
<gene>
    <name evidence="7" type="primary">ONAC010_4</name>
    <name evidence="7" type="ORF">CK203_007600</name>
</gene>
<dbReference type="Gene3D" id="2.170.150.80">
    <property type="entry name" value="NAC domain"/>
    <property type="match status" value="1"/>
</dbReference>
<dbReference type="PANTHER" id="PTHR31719:SF179">
    <property type="entry name" value="OS08G0148400 PROTEIN"/>
    <property type="match status" value="1"/>
</dbReference>
<dbReference type="GO" id="GO:0003677">
    <property type="term" value="F:DNA binding"/>
    <property type="evidence" value="ECO:0007669"/>
    <property type="project" value="UniProtKB-KW"/>
</dbReference>
<feature type="region of interest" description="Disordered" evidence="5">
    <location>
        <begin position="196"/>
        <end position="222"/>
    </location>
</feature>
<keyword evidence="2" id="KW-0238">DNA-binding</keyword>
<dbReference type="Proteomes" id="UP000288805">
    <property type="component" value="Unassembled WGS sequence"/>
</dbReference>
<feature type="domain" description="NAC" evidence="6">
    <location>
        <begin position="37"/>
        <end position="192"/>
    </location>
</feature>
<dbReference type="PANTHER" id="PTHR31719">
    <property type="entry name" value="NAC TRANSCRIPTION FACTOR 56"/>
    <property type="match status" value="1"/>
</dbReference>
<organism evidence="7 8">
    <name type="scientific">Vitis vinifera</name>
    <name type="common">Grape</name>
    <dbReference type="NCBI Taxonomy" id="29760"/>
    <lineage>
        <taxon>Eukaryota</taxon>
        <taxon>Viridiplantae</taxon>
        <taxon>Streptophyta</taxon>
        <taxon>Embryophyta</taxon>
        <taxon>Tracheophyta</taxon>
        <taxon>Spermatophyta</taxon>
        <taxon>Magnoliopsida</taxon>
        <taxon>eudicotyledons</taxon>
        <taxon>Gunneridae</taxon>
        <taxon>Pentapetalae</taxon>
        <taxon>rosids</taxon>
        <taxon>Vitales</taxon>
        <taxon>Vitaceae</taxon>
        <taxon>Viteae</taxon>
        <taxon>Vitis</taxon>
    </lineage>
</organism>
<sequence>MYLSVPGEDISLQTVEGKVEVHNNHGKDAECFYLNSLPPGYRFNPTDAEMIVYYLRKKVDHQPLPPNKIIEVNLYAYDPEELAARYEPSGKDEWFYFTPRDRKYQNGQRPNRSAGNNGYWKATGADKEIIFEDRKVGYRKPLVFHRRNPPRGVKTNWMMHEFKVAEPPEPLRRTGVNEMRLDDCVLCRVYRKDDSRDRDCKRSRDKSVIDESSSSSKIPRLELNPNKANNQITVGGGMESDNLQVLHPAGTDVSFHGQNNNLMQSMDFTYSDHSWDREFRSSNIGNAVFISPMDLNPGYIPRRNMGNTGLAMNDARKFESLLRLGFSRSRENAGPDGERVKKKLGFKIKILWD</sequence>
<dbReference type="SUPFAM" id="SSF101941">
    <property type="entry name" value="NAC domain"/>
    <property type="match status" value="1"/>
</dbReference>
<dbReference type="EMBL" id="QGNW01000684">
    <property type="protein sequence ID" value="RVW66068.1"/>
    <property type="molecule type" value="Genomic_DNA"/>
</dbReference>
<dbReference type="PROSITE" id="PS51005">
    <property type="entry name" value="NAC"/>
    <property type="match status" value="1"/>
</dbReference>
<accession>A0A438G1M3</accession>
<keyword evidence="1" id="KW-0805">Transcription regulation</keyword>
<dbReference type="Pfam" id="PF02365">
    <property type="entry name" value="NAM"/>
    <property type="match status" value="1"/>
</dbReference>
<dbReference type="AlphaFoldDB" id="A0A438G1M3"/>
<evidence type="ECO:0000256" key="2">
    <source>
        <dbReference type="ARBA" id="ARBA00023125"/>
    </source>
</evidence>
<evidence type="ECO:0000259" key="6">
    <source>
        <dbReference type="PROSITE" id="PS51005"/>
    </source>
</evidence>
<protein>
    <submittedName>
        <fullName evidence="7">NAC transcription factor ONAC010</fullName>
    </submittedName>
</protein>
<reference evidence="7 8" key="1">
    <citation type="journal article" date="2018" name="PLoS Genet.">
        <title>Population sequencing reveals clonal diversity and ancestral inbreeding in the grapevine cultivar Chardonnay.</title>
        <authorList>
            <person name="Roach M.J."/>
            <person name="Johnson D.L."/>
            <person name="Bohlmann J."/>
            <person name="van Vuuren H.J."/>
            <person name="Jones S.J."/>
            <person name="Pretorius I.S."/>
            <person name="Schmidt S.A."/>
            <person name="Borneman A.R."/>
        </authorList>
    </citation>
    <scope>NUCLEOTIDE SEQUENCE [LARGE SCALE GENOMIC DNA]</scope>
    <source>
        <strain evidence="8">cv. Chardonnay</strain>
        <tissue evidence="7">Leaf</tissue>
    </source>
</reference>
<feature type="compositionally biased region" description="Basic and acidic residues" evidence="5">
    <location>
        <begin position="196"/>
        <end position="209"/>
    </location>
</feature>
<evidence type="ECO:0000256" key="3">
    <source>
        <dbReference type="ARBA" id="ARBA00023163"/>
    </source>
</evidence>
<name>A0A438G1M3_VITVI</name>
<comment type="caution">
    <text evidence="7">The sequence shown here is derived from an EMBL/GenBank/DDBJ whole genome shotgun (WGS) entry which is preliminary data.</text>
</comment>
<dbReference type="GO" id="GO:0006355">
    <property type="term" value="P:regulation of DNA-templated transcription"/>
    <property type="evidence" value="ECO:0007669"/>
    <property type="project" value="InterPro"/>
</dbReference>
<dbReference type="InterPro" id="IPR003441">
    <property type="entry name" value="NAC-dom"/>
</dbReference>
<keyword evidence="4" id="KW-0539">Nucleus</keyword>
<evidence type="ECO:0000313" key="7">
    <source>
        <dbReference type="EMBL" id="RVW66068.1"/>
    </source>
</evidence>